<evidence type="ECO:0000313" key="3">
    <source>
        <dbReference type="Proteomes" id="UP000002190"/>
    </source>
</evidence>
<dbReference type="EMBL" id="CP002014">
    <property type="protein sequence ID" value="ADG18137.1"/>
    <property type="molecule type" value="Genomic_DNA"/>
</dbReference>
<dbReference type="KEGG" id="bge:BC1002_4139"/>
<reference evidence="3" key="1">
    <citation type="submission" date="2010-04" db="EMBL/GenBank/DDBJ databases">
        <title>Complete sequence of chromosome 2 of Burkholderia sp. CCGE1002.</title>
        <authorList>
            <consortium name="US DOE Joint Genome Institute"/>
            <person name="Lucas S."/>
            <person name="Copeland A."/>
            <person name="Lapidus A."/>
            <person name="Cheng J.-F."/>
            <person name="Bruce D."/>
            <person name="Goodwin L."/>
            <person name="Pitluck S."/>
            <person name="Chertkov O."/>
            <person name="Detter J.C."/>
            <person name="Han C."/>
            <person name="Tapia R."/>
            <person name="Land M."/>
            <person name="Hauser L."/>
            <person name="Kyrpides N."/>
            <person name="Ovchinnikova G."/>
            <person name="Martinez-Romero E."/>
            <person name="Hernandez M.A.R."/>
            <person name="Tiedje J.M."/>
            <person name="Woyke T."/>
        </authorList>
    </citation>
    <scope>NUCLEOTIDE SEQUENCE [LARGE SCALE GENOMIC DNA]</scope>
    <source>
        <strain evidence="3">CCGE1002</strain>
    </source>
</reference>
<sequence length="327" mass="36161">MDSSMHSRRWGRPAEIRPIYGDNRAATRQERVTARIPVQRQIPRAQAAGVDLSQLLERVQRLSAARIAARVMAFGESGLTRWPFEASSTSSTSSIQESRAIRLLDGPDSDRRRDALWARLGQLAVGGGQMLVVSHGPGELHIQLGHVASQVAVLRAFFPDRPVFVGIDGIDQHVKSSLGDAIQLRRLANMCTEIVCTVDGRYGDSSLLIFHLRSLGVTVLRELLPLEDRTEGPVVHGTPHISSAVESQAVELRRYVYRWEPSGKTHSLISSLGLEVRNAPAFRPDFRSVIERYFGITPALWNVPRDIPGPQGGGLRPSPRFHKPVND</sequence>
<dbReference type="HOGENOM" id="CLU_849100_0_0_4"/>
<reference evidence="2 3" key="2">
    <citation type="journal article" date="2012" name="J. Bacteriol.">
        <title>Genome Sequences of Burkholderia sp. Strains CCGE1002 and H160, Isolated from Legume Nodules in Mexico and Brazil.</title>
        <authorList>
            <person name="Ormeno-Orrillo E."/>
            <person name="Rogel M.A."/>
            <person name="Chueire L.M."/>
            <person name="Tiedje J.M."/>
            <person name="Martinez-Romero E."/>
            <person name="Hungria M."/>
        </authorList>
    </citation>
    <scope>NUCLEOTIDE SEQUENCE [LARGE SCALE GENOMIC DNA]</scope>
    <source>
        <strain evidence="2 3">CCGE1002</strain>
    </source>
</reference>
<dbReference type="GeneID" id="301095407"/>
<dbReference type="AlphaFoldDB" id="D5WI42"/>
<gene>
    <name evidence="2" type="ordered locus">BC1002_4139</name>
</gene>
<evidence type="ECO:0000256" key="1">
    <source>
        <dbReference type="SAM" id="MobiDB-lite"/>
    </source>
</evidence>
<protein>
    <submittedName>
        <fullName evidence="2">Uncharacterized protein</fullName>
    </submittedName>
</protein>
<dbReference type="Proteomes" id="UP000002190">
    <property type="component" value="Chromosome 2"/>
</dbReference>
<name>D5WI42_PARAM</name>
<accession>D5WI42</accession>
<proteinExistence type="predicted"/>
<dbReference type="RefSeq" id="WP_013091937.1">
    <property type="nucleotide sequence ID" value="NC_014118.1"/>
</dbReference>
<evidence type="ECO:0000313" key="2">
    <source>
        <dbReference type="EMBL" id="ADG18137.1"/>
    </source>
</evidence>
<feature type="region of interest" description="Disordered" evidence="1">
    <location>
        <begin position="307"/>
        <end position="327"/>
    </location>
</feature>
<organism evidence="2 3">
    <name type="scientific">Paraburkholderia atlantica</name>
    <dbReference type="NCBI Taxonomy" id="2654982"/>
    <lineage>
        <taxon>Bacteria</taxon>
        <taxon>Pseudomonadati</taxon>
        <taxon>Pseudomonadota</taxon>
        <taxon>Betaproteobacteria</taxon>
        <taxon>Burkholderiales</taxon>
        <taxon>Burkholderiaceae</taxon>
        <taxon>Paraburkholderia</taxon>
    </lineage>
</organism>